<feature type="transmembrane region" description="Helical" evidence="1">
    <location>
        <begin position="218"/>
        <end position="239"/>
    </location>
</feature>
<accession>B7K604</accession>
<organism evidence="2 3">
    <name type="scientific">Rippkaea orientalis (strain PCC 8801 / RF-1)</name>
    <name type="common">Cyanothece sp. (strain PCC 8801)</name>
    <dbReference type="NCBI Taxonomy" id="41431"/>
    <lineage>
        <taxon>Bacteria</taxon>
        <taxon>Bacillati</taxon>
        <taxon>Cyanobacteriota</taxon>
        <taxon>Cyanophyceae</taxon>
        <taxon>Oscillatoriophycideae</taxon>
        <taxon>Chroococcales</taxon>
        <taxon>Aphanothecaceae</taxon>
        <taxon>Rippkaea</taxon>
        <taxon>Rippkaea orientalis</taxon>
    </lineage>
</organism>
<dbReference type="STRING" id="41431.PCC8801_4125"/>
<evidence type="ECO:0000313" key="3">
    <source>
        <dbReference type="Proteomes" id="UP000008204"/>
    </source>
</evidence>
<dbReference type="eggNOG" id="COG1357">
    <property type="taxonomic scope" value="Bacteria"/>
</dbReference>
<dbReference type="SUPFAM" id="SSF141571">
    <property type="entry name" value="Pentapeptide repeat-like"/>
    <property type="match status" value="2"/>
</dbReference>
<name>B7K604_RIPO1</name>
<keyword evidence="1" id="KW-0812">Transmembrane</keyword>
<dbReference type="EMBL" id="CP001287">
    <property type="protein sequence ID" value="ACK68057.1"/>
    <property type="molecule type" value="Genomic_DNA"/>
</dbReference>
<dbReference type="InterPro" id="IPR001646">
    <property type="entry name" value="5peptide_repeat"/>
</dbReference>
<feature type="transmembrane region" description="Helical" evidence="1">
    <location>
        <begin position="70"/>
        <end position="98"/>
    </location>
</feature>
<feature type="transmembrane region" description="Helical" evidence="1">
    <location>
        <begin position="132"/>
        <end position="149"/>
    </location>
</feature>
<keyword evidence="1" id="KW-1133">Transmembrane helix</keyword>
<dbReference type="OrthoDB" id="528457at2"/>
<dbReference type="Proteomes" id="UP000008204">
    <property type="component" value="Chromosome"/>
</dbReference>
<dbReference type="KEGG" id="cyp:PCC8801_4125"/>
<evidence type="ECO:0000313" key="2">
    <source>
        <dbReference type="EMBL" id="ACK68057.1"/>
    </source>
</evidence>
<gene>
    <name evidence="2" type="ordered locus">PCC8801_4125</name>
</gene>
<feature type="transmembrane region" description="Helical" evidence="1">
    <location>
        <begin position="155"/>
        <end position="179"/>
    </location>
</feature>
<feature type="transmembrane region" description="Helical" evidence="1">
    <location>
        <begin position="104"/>
        <end position="125"/>
    </location>
</feature>
<proteinExistence type="predicted"/>
<reference evidence="3" key="1">
    <citation type="journal article" date="2011" name="MBio">
        <title>Novel metabolic attributes of the genus Cyanothece, comprising a group of unicellular nitrogen-fixing Cyanobacteria.</title>
        <authorList>
            <person name="Bandyopadhyay A."/>
            <person name="Elvitigala T."/>
            <person name="Welsh E."/>
            <person name="Stockel J."/>
            <person name="Liberton M."/>
            <person name="Min H."/>
            <person name="Sherman L.A."/>
            <person name="Pakrasi H.B."/>
        </authorList>
    </citation>
    <scope>NUCLEOTIDE SEQUENCE [LARGE SCALE GENOMIC DNA]</scope>
    <source>
        <strain evidence="3">PCC 8801</strain>
    </source>
</reference>
<dbReference type="Gene3D" id="2.160.20.80">
    <property type="entry name" value="E3 ubiquitin-protein ligase SopA"/>
    <property type="match status" value="3"/>
</dbReference>
<dbReference type="HOGENOM" id="CLU_053108_0_0_3"/>
<feature type="transmembrane region" description="Helical" evidence="1">
    <location>
        <begin position="186"/>
        <end position="212"/>
    </location>
</feature>
<dbReference type="AlphaFoldDB" id="B7K604"/>
<sequence>MKASQLLQQYEQGRRDFRGEDLRGQSFRGKNLAHTDFSQADIRGTNFTQANLTGAKFCQAKGGLTKPREILLGLISFLLAGLSGIFSGLSGGLVLLIFDSSHLINQIVGWTALIILMIFCIFSYYQGLTGGVAAATLSFMGTLVVALVITQEVSISVTTILYIGVIFIGHVAVALAGALTGALAGAFAGATVGAVIGVGAFPLAIIFALALAEANDKLFSIAGAVTAVIILSLLSIYLGLRAMKGDNRDSWLRHLAFAFSAIGGTSFYRANLTNADLTGALLKGTDLRDADLTRTRFYQAQQLNRARVDNTILAQPEIRDLLIDPTTGYKQYYYKANLRGANLDYANLHGANLKQADLTDATLRHANLEGANLTKILASGTDFSGATFHGVCIEGWKIDVFTKLGQVDCEYVFLREKPNEYGSRERCPYDPEGKFEPGDFELLYKVRNYAQAQLED</sequence>
<keyword evidence="1" id="KW-0472">Membrane</keyword>
<dbReference type="PANTHER" id="PTHR14136:SF17">
    <property type="entry name" value="BTB_POZ DOMAIN-CONTAINING PROTEIN KCTD9"/>
    <property type="match status" value="1"/>
</dbReference>
<dbReference type="PANTHER" id="PTHR14136">
    <property type="entry name" value="BTB_POZ DOMAIN-CONTAINING PROTEIN KCTD9"/>
    <property type="match status" value="1"/>
</dbReference>
<dbReference type="RefSeq" id="WP_015957289.1">
    <property type="nucleotide sequence ID" value="NC_011726.1"/>
</dbReference>
<dbReference type="Pfam" id="PF00805">
    <property type="entry name" value="Pentapeptide"/>
    <property type="match status" value="4"/>
</dbReference>
<dbReference type="InterPro" id="IPR051082">
    <property type="entry name" value="Pentapeptide-BTB/POZ_domain"/>
</dbReference>
<protein>
    <submittedName>
        <fullName evidence="2">Pentapeptide repeat protein</fullName>
    </submittedName>
</protein>
<keyword evidence="3" id="KW-1185">Reference proteome</keyword>
<evidence type="ECO:0000256" key="1">
    <source>
        <dbReference type="SAM" id="Phobius"/>
    </source>
</evidence>